<reference evidence="1 2" key="1">
    <citation type="submission" date="2019-08" db="EMBL/GenBank/DDBJ databases">
        <title>Paraburkholderia simonii sp. nov. and P. youngii sp. nov. Brazilian and Mexican Mimosa-associated rhizobia.</title>
        <authorList>
            <person name="Mavima L."/>
            <person name="Beukes C.W."/>
            <person name="Palmer M."/>
            <person name="De Meyer S.E."/>
            <person name="James E.K."/>
            <person name="Maluk M."/>
            <person name="Avontuur J.R."/>
            <person name="Chan W.Y."/>
            <person name="Venter S.N."/>
            <person name="Steenkamp E.T."/>
        </authorList>
    </citation>
    <scope>NUCLEOTIDE SEQUENCE [LARGE SCALE GENOMIC DNA]</scope>
    <source>
        <strain evidence="1 2">JPY454</strain>
    </source>
</reference>
<dbReference type="EMBL" id="VOMC01000023">
    <property type="protein sequence ID" value="NVI06385.1"/>
    <property type="molecule type" value="Genomic_DNA"/>
</dbReference>
<organism evidence="1 2">
    <name type="scientific">Paraburkholderia youngii</name>
    <dbReference type="NCBI Taxonomy" id="2782701"/>
    <lineage>
        <taxon>Bacteria</taxon>
        <taxon>Pseudomonadati</taxon>
        <taxon>Pseudomonadota</taxon>
        <taxon>Betaproteobacteria</taxon>
        <taxon>Burkholderiales</taxon>
        <taxon>Burkholderiaceae</taxon>
        <taxon>Paraburkholderia</taxon>
    </lineage>
</organism>
<proteinExistence type="predicted"/>
<protein>
    <submittedName>
        <fullName evidence="1">Uncharacterized protein</fullName>
    </submittedName>
</protein>
<comment type="caution">
    <text evidence="1">The sequence shown here is derived from an EMBL/GenBank/DDBJ whole genome shotgun (WGS) entry which is preliminary data.</text>
</comment>
<keyword evidence="2" id="KW-1185">Reference proteome</keyword>
<evidence type="ECO:0000313" key="1">
    <source>
        <dbReference type="EMBL" id="NVI06385.1"/>
    </source>
</evidence>
<evidence type="ECO:0000313" key="2">
    <source>
        <dbReference type="Proteomes" id="UP000821598"/>
    </source>
</evidence>
<name>A0ABX2NQA1_9BURK</name>
<gene>
    <name evidence="1" type="ORF">FSB64_21965</name>
</gene>
<sequence>MEDDKEPKFGPGHPRYLESQALGISVDAIRKAQGKKSLRDLVPGTPEFMVAEEEFLRDVLRALGEDPDAIDDDDELGMGATG</sequence>
<dbReference type="RefSeq" id="WP_176367845.1">
    <property type="nucleotide sequence ID" value="NZ_VOMC01000023.1"/>
</dbReference>
<accession>A0ABX2NQA1</accession>
<dbReference type="Proteomes" id="UP000821598">
    <property type="component" value="Unassembled WGS sequence"/>
</dbReference>